<dbReference type="EMBL" id="CP080095">
    <property type="protein sequence ID" value="QYD70115.1"/>
    <property type="molecule type" value="Genomic_DNA"/>
</dbReference>
<accession>A0ABX8USB7</accession>
<name>A0ABX8USB7_9BURK</name>
<dbReference type="PROSITE" id="PS51257">
    <property type="entry name" value="PROKAR_LIPOPROTEIN"/>
    <property type="match status" value="1"/>
</dbReference>
<dbReference type="RefSeq" id="WP_219799442.1">
    <property type="nucleotide sequence ID" value="NZ_CP080095.1"/>
</dbReference>
<proteinExistence type="predicted"/>
<protein>
    <recommendedName>
        <fullName evidence="3">Transferrin-binding protein B C-lobe/N-lobe beta barrel domain-containing protein</fullName>
    </recommendedName>
</protein>
<evidence type="ECO:0008006" key="3">
    <source>
        <dbReference type="Google" id="ProtNLM"/>
    </source>
</evidence>
<organism evidence="1 2">
    <name type="scientific">Paraburkholderia edwinii</name>
    <dbReference type="NCBI Taxonomy" id="2861782"/>
    <lineage>
        <taxon>Bacteria</taxon>
        <taxon>Pseudomonadati</taxon>
        <taxon>Pseudomonadota</taxon>
        <taxon>Betaproteobacteria</taxon>
        <taxon>Burkholderiales</taxon>
        <taxon>Burkholderiaceae</taxon>
        <taxon>Paraburkholderia</taxon>
    </lineage>
</organism>
<evidence type="ECO:0000313" key="1">
    <source>
        <dbReference type="EMBL" id="QYD70115.1"/>
    </source>
</evidence>
<sequence>MKERITAVAAAILLAACGGGDGGSSAPAPAAPTPSAAGQYIGTVNNRQTTALVLDDGRFYTQYSVAGQPGVIAGVVAGTVASSDGKLSNGAGSDYNLEGQGVQPVTVSGTYVAKQSLNATTTYSPTVQSTLNGSFDQTYNTTPTQAAVTGTFIGSSASPGFLSDVATITADANGNITGQGTNCAFTGSIKPHASGNVYDVSLTFGAGSCLFPNTTATGVGVLSGSVIHAFVQTPSKQGILFLGSK</sequence>
<gene>
    <name evidence="1" type="ORF">KZJ38_07345</name>
</gene>
<evidence type="ECO:0000313" key="2">
    <source>
        <dbReference type="Proteomes" id="UP000826462"/>
    </source>
</evidence>
<reference evidence="1 2" key="1">
    <citation type="submission" date="2021-07" db="EMBL/GenBank/DDBJ databases">
        <title>Paraburkholderia edwinii protects Aspergillus sp. from phenazines by acting as a toxin sponge.</title>
        <authorList>
            <person name="Dahlstrom K.M."/>
            <person name="Newman D.K."/>
        </authorList>
    </citation>
    <scope>NUCLEOTIDE SEQUENCE [LARGE SCALE GENOMIC DNA]</scope>
    <source>
        <strain evidence="1 2">Pe01</strain>
    </source>
</reference>
<keyword evidence="2" id="KW-1185">Reference proteome</keyword>
<dbReference type="Proteomes" id="UP000826462">
    <property type="component" value="Chromosome 1"/>
</dbReference>